<sequence>MFPPQTLFNFNLLLTQLENNTIVREGQVLLVTVLQLHYLDSISTQNFGLWLGVALYSKTLTSNLHPCTSIPISVKSDVLLSTPSPNLIH</sequence>
<evidence type="ECO:0000313" key="2">
    <source>
        <dbReference type="Proteomes" id="UP000218287"/>
    </source>
</evidence>
<name>A0A1Z4GLU9_9CYAN</name>
<keyword evidence="2" id="KW-1185">Reference proteome</keyword>
<dbReference type="EMBL" id="AP018174">
    <property type="protein sequence ID" value="BAY18338.1"/>
    <property type="molecule type" value="Genomic_DNA"/>
</dbReference>
<dbReference type="AlphaFoldDB" id="A0A1Z4GLU9"/>
<organism evidence="1 2">
    <name type="scientific">Anabaenopsis circularis NIES-21</name>
    <dbReference type="NCBI Taxonomy" id="1085406"/>
    <lineage>
        <taxon>Bacteria</taxon>
        <taxon>Bacillati</taxon>
        <taxon>Cyanobacteriota</taxon>
        <taxon>Cyanophyceae</taxon>
        <taxon>Nostocales</taxon>
        <taxon>Nodulariaceae</taxon>
        <taxon>Anabaenopsis</taxon>
    </lineage>
</organism>
<accession>A0A1Z4GLU9</accession>
<reference evidence="1 2" key="1">
    <citation type="submission" date="2017-06" db="EMBL/GenBank/DDBJ databases">
        <title>Genome sequencing of cyanobaciteial culture collection at National Institute for Environmental Studies (NIES).</title>
        <authorList>
            <person name="Hirose Y."/>
            <person name="Shimura Y."/>
            <person name="Fujisawa T."/>
            <person name="Nakamura Y."/>
            <person name="Kawachi M."/>
        </authorList>
    </citation>
    <scope>NUCLEOTIDE SEQUENCE [LARGE SCALE GENOMIC DNA]</scope>
    <source>
        <strain evidence="1 2">NIES-21</strain>
    </source>
</reference>
<dbReference type="Proteomes" id="UP000218287">
    <property type="component" value="Chromosome"/>
</dbReference>
<proteinExistence type="predicted"/>
<protein>
    <submittedName>
        <fullName evidence="1">Uncharacterized protein</fullName>
    </submittedName>
</protein>
<gene>
    <name evidence="1" type="ORF">NIES21_41840</name>
</gene>
<evidence type="ECO:0000313" key="1">
    <source>
        <dbReference type="EMBL" id="BAY18338.1"/>
    </source>
</evidence>